<dbReference type="KEGG" id="vg:54988160"/>
<evidence type="ECO:0000313" key="4">
    <source>
        <dbReference type="Proteomes" id="UP000241743"/>
    </source>
</evidence>
<evidence type="ECO:0000256" key="2">
    <source>
        <dbReference type="SAM" id="Phobius"/>
    </source>
</evidence>
<feature type="compositionally biased region" description="Polar residues" evidence="1">
    <location>
        <begin position="135"/>
        <end position="150"/>
    </location>
</feature>
<keyword evidence="2" id="KW-1133">Transmembrane helix</keyword>
<sequence>MEGAKQKMKTAFNNFISQFVKTYEANKDKPSYWLQVIGSIFIIGLAVGSAFFGLKIDNSEVLMVFTIVGSVLTFVGTVTDNSILEHVGNDIKSNSDSLTKSEQDLLNKLVEAQKTLEEAKKHVNESQPADKLPESASSSAPVTSQASASSEAPVASQAPIDKN</sequence>
<feature type="transmembrane region" description="Helical" evidence="2">
    <location>
        <begin position="61"/>
        <end position="79"/>
    </location>
</feature>
<evidence type="ECO:0000256" key="1">
    <source>
        <dbReference type="SAM" id="MobiDB-lite"/>
    </source>
</evidence>
<keyword evidence="2" id="KW-0812">Transmembrane</keyword>
<reference evidence="3 4" key="1">
    <citation type="submission" date="2017-12" db="EMBL/GenBank/DDBJ databases">
        <title>Lactobacillus phages that infect wine-derived L. plantarum strains.</title>
        <authorList>
            <person name="Kyrkou I."/>
            <person name="Hestbjerg Hansen L."/>
        </authorList>
    </citation>
    <scope>NUCLEOTIDE SEQUENCE [LARGE SCALE GENOMIC DNA]</scope>
</reference>
<accession>A0A2K9V585</accession>
<dbReference type="RefSeq" id="YP_009797737.1">
    <property type="nucleotide sequence ID" value="NC_047918.1"/>
</dbReference>
<protein>
    <recommendedName>
        <fullName evidence="5">Holin</fullName>
    </recommendedName>
</protein>
<name>A0A2K9V585_9CAUD</name>
<keyword evidence="4" id="KW-1185">Reference proteome</keyword>
<evidence type="ECO:0000313" key="3">
    <source>
        <dbReference type="EMBL" id="AUV57326.1"/>
    </source>
</evidence>
<proteinExistence type="predicted"/>
<dbReference type="EMBL" id="MG744354">
    <property type="protein sequence ID" value="AUV57326.1"/>
    <property type="molecule type" value="Genomic_DNA"/>
</dbReference>
<organism evidence="3 4">
    <name type="scientific">Lactobacillus phage Satyr</name>
    <dbReference type="NCBI Taxonomy" id="2070201"/>
    <lineage>
        <taxon>Viruses</taxon>
        <taxon>Duplodnaviria</taxon>
        <taxon>Heunggongvirae</taxon>
        <taxon>Uroviricota</taxon>
        <taxon>Caudoviricetes</taxon>
        <taxon>Tybeckvirinae</taxon>
        <taxon>Maenadvirus</taxon>
        <taxon>Maenadvirus satyr</taxon>
    </lineage>
</organism>
<dbReference type="Proteomes" id="UP000241743">
    <property type="component" value="Segment"/>
</dbReference>
<evidence type="ECO:0008006" key="5">
    <source>
        <dbReference type="Google" id="ProtNLM"/>
    </source>
</evidence>
<feature type="transmembrane region" description="Helical" evidence="2">
    <location>
        <begin position="32"/>
        <end position="54"/>
    </location>
</feature>
<dbReference type="GeneID" id="54988160"/>
<feature type="region of interest" description="Disordered" evidence="1">
    <location>
        <begin position="118"/>
        <end position="163"/>
    </location>
</feature>
<keyword evidence="2" id="KW-0472">Membrane</keyword>